<dbReference type="InterPro" id="IPR037682">
    <property type="entry name" value="TonB_C"/>
</dbReference>
<keyword evidence="9" id="KW-0472">Membrane</keyword>
<keyword evidence="4" id="KW-1003">Cell membrane</keyword>
<dbReference type="NCBIfam" id="TIGR01352">
    <property type="entry name" value="tonB_Cterm"/>
    <property type="match status" value="1"/>
</dbReference>
<organism evidence="11">
    <name type="scientific">bioreactor metagenome</name>
    <dbReference type="NCBI Taxonomy" id="1076179"/>
    <lineage>
        <taxon>unclassified sequences</taxon>
        <taxon>metagenomes</taxon>
        <taxon>ecological metagenomes</taxon>
    </lineage>
</organism>
<accession>A0A644WV23</accession>
<dbReference type="InterPro" id="IPR051045">
    <property type="entry name" value="TonB-dependent_transducer"/>
</dbReference>
<dbReference type="Gene3D" id="3.30.1150.10">
    <property type="match status" value="1"/>
</dbReference>
<evidence type="ECO:0000256" key="6">
    <source>
        <dbReference type="ARBA" id="ARBA00022692"/>
    </source>
</evidence>
<gene>
    <name evidence="11" type="ORF">SDC9_52238</name>
</gene>
<keyword evidence="7" id="KW-0653">Protein transport</keyword>
<comment type="similarity">
    <text evidence="2">Belongs to the TonB family.</text>
</comment>
<evidence type="ECO:0000256" key="2">
    <source>
        <dbReference type="ARBA" id="ARBA00006555"/>
    </source>
</evidence>
<dbReference type="GO" id="GO:0015031">
    <property type="term" value="P:protein transport"/>
    <property type="evidence" value="ECO:0007669"/>
    <property type="project" value="UniProtKB-KW"/>
</dbReference>
<dbReference type="PANTHER" id="PTHR33446:SF2">
    <property type="entry name" value="PROTEIN TONB"/>
    <property type="match status" value="1"/>
</dbReference>
<dbReference type="SUPFAM" id="SSF74653">
    <property type="entry name" value="TolA/TonB C-terminal domain"/>
    <property type="match status" value="1"/>
</dbReference>
<comment type="subcellular location">
    <subcellularLocation>
        <location evidence="1">Cell inner membrane</location>
        <topology evidence="1">Single-pass membrane protein</topology>
        <orientation evidence="1">Periplasmic side</orientation>
    </subcellularLocation>
</comment>
<evidence type="ECO:0000259" key="10">
    <source>
        <dbReference type="PROSITE" id="PS52015"/>
    </source>
</evidence>
<dbReference type="GO" id="GO:0098797">
    <property type="term" value="C:plasma membrane protein complex"/>
    <property type="evidence" value="ECO:0007669"/>
    <property type="project" value="TreeGrafter"/>
</dbReference>
<proteinExistence type="inferred from homology"/>
<feature type="domain" description="TonB C-terminal" evidence="10">
    <location>
        <begin position="23"/>
        <end position="119"/>
    </location>
</feature>
<evidence type="ECO:0000256" key="4">
    <source>
        <dbReference type="ARBA" id="ARBA00022475"/>
    </source>
</evidence>
<evidence type="ECO:0000256" key="9">
    <source>
        <dbReference type="ARBA" id="ARBA00023136"/>
    </source>
</evidence>
<evidence type="ECO:0000256" key="5">
    <source>
        <dbReference type="ARBA" id="ARBA00022519"/>
    </source>
</evidence>
<keyword evidence="6" id="KW-0812">Transmembrane</keyword>
<dbReference type="Pfam" id="PF03544">
    <property type="entry name" value="TonB_C"/>
    <property type="match status" value="1"/>
</dbReference>
<keyword evidence="5" id="KW-0997">Cell inner membrane</keyword>
<dbReference type="PANTHER" id="PTHR33446">
    <property type="entry name" value="PROTEIN TONB-RELATED"/>
    <property type="match status" value="1"/>
</dbReference>
<dbReference type="PROSITE" id="PS52015">
    <property type="entry name" value="TONB_CTD"/>
    <property type="match status" value="1"/>
</dbReference>
<reference evidence="11" key="1">
    <citation type="submission" date="2019-08" db="EMBL/GenBank/DDBJ databases">
        <authorList>
            <person name="Kucharzyk K."/>
            <person name="Murdoch R.W."/>
            <person name="Higgins S."/>
            <person name="Loffler F."/>
        </authorList>
    </citation>
    <scope>NUCLEOTIDE SEQUENCE</scope>
</reference>
<dbReference type="GO" id="GO:0055085">
    <property type="term" value="P:transmembrane transport"/>
    <property type="evidence" value="ECO:0007669"/>
    <property type="project" value="InterPro"/>
</dbReference>
<comment type="caution">
    <text evidence="11">The sequence shown here is derived from an EMBL/GenBank/DDBJ whole genome shotgun (WGS) entry which is preliminary data.</text>
</comment>
<keyword evidence="3" id="KW-0813">Transport</keyword>
<name>A0A644WV23_9ZZZZ</name>
<evidence type="ECO:0000256" key="8">
    <source>
        <dbReference type="ARBA" id="ARBA00022989"/>
    </source>
</evidence>
<dbReference type="InterPro" id="IPR006260">
    <property type="entry name" value="TonB/TolA_C"/>
</dbReference>
<dbReference type="GO" id="GO:0031992">
    <property type="term" value="F:energy transducer activity"/>
    <property type="evidence" value="ECO:0007669"/>
    <property type="project" value="TreeGrafter"/>
</dbReference>
<evidence type="ECO:0000313" key="11">
    <source>
        <dbReference type="EMBL" id="MPM05943.1"/>
    </source>
</evidence>
<evidence type="ECO:0000256" key="3">
    <source>
        <dbReference type="ARBA" id="ARBA00022448"/>
    </source>
</evidence>
<dbReference type="AlphaFoldDB" id="A0A644WV23"/>
<evidence type="ECO:0000256" key="1">
    <source>
        <dbReference type="ARBA" id="ARBA00004383"/>
    </source>
</evidence>
<keyword evidence="8" id="KW-1133">Transmembrane helix</keyword>
<dbReference type="EMBL" id="VSSQ01001180">
    <property type="protein sequence ID" value="MPM05943.1"/>
    <property type="molecule type" value="Genomic_DNA"/>
</dbReference>
<protein>
    <recommendedName>
        <fullName evidence="10">TonB C-terminal domain-containing protein</fullName>
    </recommendedName>
</protein>
<sequence>MSKKEYNDDYIIDPVEKEASFVGGYDSLMRFIVDNLIYPEEALKGKIEGKVLTTFVVEVDGSISDIKVLRGLGYGCDEEAIRIIKLMPKWNPAIILSSKSKVRQQFVLPISFYTPTDEE</sequence>
<evidence type="ECO:0000256" key="7">
    <source>
        <dbReference type="ARBA" id="ARBA00022927"/>
    </source>
</evidence>